<evidence type="ECO:0000256" key="11">
    <source>
        <dbReference type="SAM" id="Phobius"/>
    </source>
</evidence>
<dbReference type="Proteomes" id="UP000237222">
    <property type="component" value="Unassembled WGS sequence"/>
</dbReference>
<evidence type="ECO:0000256" key="4">
    <source>
        <dbReference type="ARBA" id="ARBA00022475"/>
    </source>
</evidence>
<evidence type="ECO:0000256" key="7">
    <source>
        <dbReference type="ARBA" id="ARBA00022927"/>
    </source>
</evidence>
<dbReference type="EMBL" id="PQGG01000029">
    <property type="protein sequence ID" value="POP52305.1"/>
    <property type="molecule type" value="Genomic_DNA"/>
</dbReference>
<dbReference type="PANTHER" id="PTHR38831:SF1">
    <property type="entry name" value="TYPE II SECRETION SYSTEM PROTEIN K-RELATED"/>
    <property type="match status" value="1"/>
</dbReference>
<organism evidence="14 15">
    <name type="scientific">Zhongshania marina</name>
    <dbReference type="NCBI Taxonomy" id="2304603"/>
    <lineage>
        <taxon>Bacteria</taxon>
        <taxon>Pseudomonadati</taxon>
        <taxon>Pseudomonadota</taxon>
        <taxon>Gammaproteobacteria</taxon>
        <taxon>Cellvibrionales</taxon>
        <taxon>Spongiibacteraceae</taxon>
        <taxon>Zhongshania</taxon>
    </lineage>
</organism>
<evidence type="ECO:0000256" key="10">
    <source>
        <dbReference type="PIRNR" id="PIRNR002786"/>
    </source>
</evidence>
<evidence type="ECO:0000259" key="13">
    <source>
        <dbReference type="Pfam" id="PF21687"/>
    </source>
</evidence>
<evidence type="ECO:0000259" key="12">
    <source>
        <dbReference type="Pfam" id="PF03934"/>
    </source>
</evidence>
<comment type="similarity">
    <text evidence="2 10">Belongs to the GSP K family.</text>
</comment>
<feature type="domain" description="T2SS protein K first SAM-like" evidence="13">
    <location>
        <begin position="117"/>
        <end position="229"/>
    </location>
</feature>
<dbReference type="InterPro" id="IPR049179">
    <property type="entry name" value="T2SSK_SAM-like_2nd"/>
</dbReference>
<evidence type="ECO:0000256" key="6">
    <source>
        <dbReference type="ARBA" id="ARBA00022692"/>
    </source>
</evidence>
<keyword evidence="4 10" id="KW-1003">Cell membrane</keyword>
<keyword evidence="6 11" id="KW-0812">Transmembrane</keyword>
<dbReference type="Gene3D" id="3.30.1300.30">
    <property type="entry name" value="GSPII I/J protein-like"/>
    <property type="match status" value="1"/>
</dbReference>
<gene>
    <name evidence="14" type="ORF">C0068_12270</name>
</gene>
<dbReference type="GO" id="GO:0009306">
    <property type="term" value="P:protein secretion"/>
    <property type="evidence" value="ECO:0007669"/>
    <property type="project" value="InterPro"/>
</dbReference>
<dbReference type="AlphaFoldDB" id="A0A2S4HE95"/>
<dbReference type="SUPFAM" id="SSF158544">
    <property type="entry name" value="GspK insert domain-like"/>
    <property type="match status" value="2"/>
</dbReference>
<dbReference type="InterPro" id="IPR005628">
    <property type="entry name" value="GspK"/>
</dbReference>
<keyword evidence="5 10" id="KW-0997">Cell inner membrane</keyword>
<dbReference type="InterPro" id="IPR049031">
    <property type="entry name" value="T2SSK_SAM-like_1st"/>
</dbReference>
<keyword evidence="3 10" id="KW-0813">Transport</keyword>
<evidence type="ECO:0000256" key="5">
    <source>
        <dbReference type="ARBA" id="ARBA00022519"/>
    </source>
</evidence>
<reference evidence="14" key="1">
    <citation type="submission" date="2018-01" db="EMBL/GenBank/DDBJ databases">
        <authorList>
            <person name="Yu X.-D."/>
        </authorList>
    </citation>
    <scope>NUCLEOTIDE SEQUENCE</scope>
    <source>
        <strain evidence="14">ZX-21</strain>
    </source>
</reference>
<comment type="caution">
    <text evidence="14">The sequence shown here is derived from an EMBL/GenBank/DDBJ whole genome shotgun (WGS) entry which is preliminary data.</text>
</comment>
<dbReference type="InterPro" id="IPR038072">
    <property type="entry name" value="GspK_central_sf"/>
</dbReference>
<proteinExistence type="inferred from homology"/>
<accession>A0A2S4HE95</accession>
<dbReference type="GO" id="GO:0005886">
    <property type="term" value="C:plasma membrane"/>
    <property type="evidence" value="ECO:0007669"/>
    <property type="project" value="UniProtKB-SubCell"/>
</dbReference>
<evidence type="ECO:0000256" key="1">
    <source>
        <dbReference type="ARBA" id="ARBA00004533"/>
    </source>
</evidence>
<keyword evidence="9 10" id="KW-0472">Membrane</keyword>
<evidence type="ECO:0000256" key="3">
    <source>
        <dbReference type="ARBA" id="ARBA00022448"/>
    </source>
</evidence>
<keyword evidence="8 11" id="KW-1133">Transmembrane helix</keyword>
<dbReference type="NCBIfam" id="NF037980">
    <property type="entry name" value="T2SS_GspK"/>
    <property type="match status" value="1"/>
</dbReference>
<dbReference type="SUPFAM" id="SSF54523">
    <property type="entry name" value="Pili subunits"/>
    <property type="match status" value="1"/>
</dbReference>
<evidence type="ECO:0000256" key="8">
    <source>
        <dbReference type="ARBA" id="ARBA00022989"/>
    </source>
</evidence>
<dbReference type="Gene3D" id="1.10.40.60">
    <property type="entry name" value="EpsJ-like"/>
    <property type="match status" value="2"/>
</dbReference>
<name>A0A2S4HE95_9GAMM</name>
<dbReference type="InterPro" id="IPR045584">
    <property type="entry name" value="Pilin-like"/>
</dbReference>
<dbReference type="PIRSF" id="PIRSF002786">
    <property type="entry name" value="XcpX"/>
    <property type="match status" value="1"/>
</dbReference>
<evidence type="ECO:0000256" key="2">
    <source>
        <dbReference type="ARBA" id="ARBA00007246"/>
    </source>
</evidence>
<protein>
    <recommendedName>
        <fullName evidence="10">Type II secretion system protein K</fullName>
    </recommendedName>
</protein>
<dbReference type="Pfam" id="PF03934">
    <property type="entry name" value="T2SSK"/>
    <property type="match status" value="1"/>
</dbReference>
<feature type="domain" description="T2SS protein K second SAM-like" evidence="12">
    <location>
        <begin position="234"/>
        <end position="289"/>
    </location>
</feature>
<sequence>MAGCSAKRAAAGVIAMKGRYTQRGAALMMVLLIVAIMVILAVGLTDGVRYSSQRLLNQRLMDQGYWYALGGERIAVFALEDSSGDPVSALNQDWARKDIVFPIEGGSIAGLITDEQACFNLNSLYRAEPATGAADDVTAAEQVFTALLENLEISPQRAEFIIGRTQDWIDEDFSPEGIYGAEDLTYTALDYPYLPPNGLLDSTSEMGLYAEFEEDEQKRIAPYVCALPEVNTAINVNTLALDKAALLAAAIGNIISVEQASAVLESRPENGWADVASFVTALNLASEETMPTTLLQGIGVKSHYFRGLADVFYEQRQMRLFSRLVVKNGKAIVYAREYGEIF</sequence>
<dbReference type="Pfam" id="PF21687">
    <property type="entry name" value="T2SSK_1st"/>
    <property type="match status" value="1"/>
</dbReference>
<comment type="subcellular location">
    <subcellularLocation>
        <location evidence="1 10">Cell inner membrane</location>
    </subcellularLocation>
</comment>
<evidence type="ECO:0000313" key="14">
    <source>
        <dbReference type="EMBL" id="POP52305.1"/>
    </source>
</evidence>
<dbReference type="PANTHER" id="PTHR38831">
    <property type="entry name" value="TYPE II SECRETION SYSTEM PROTEIN K"/>
    <property type="match status" value="1"/>
</dbReference>
<evidence type="ECO:0000313" key="15">
    <source>
        <dbReference type="Proteomes" id="UP000237222"/>
    </source>
</evidence>
<feature type="transmembrane region" description="Helical" evidence="11">
    <location>
        <begin position="25"/>
        <end position="44"/>
    </location>
</feature>
<evidence type="ECO:0000256" key="9">
    <source>
        <dbReference type="ARBA" id="ARBA00023136"/>
    </source>
</evidence>
<keyword evidence="7" id="KW-0653">Protein transport</keyword>